<dbReference type="InterPro" id="IPR022047">
    <property type="entry name" value="Microcephalin-like"/>
</dbReference>
<feature type="compositionally biased region" description="Basic residues" evidence="1">
    <location>
        <begin position="78"/>
        <end position="87"/>
    </location>
</feature>
<dbReference type="PANTHER" id="PTHR14625">
    <property type="entry name" value="MICROCEPHALIN"/>
    <property type="match status" value="1"/>
</dbReference>
<dbReference type="AlphaFoldDB" id="A0A8S4QX96"/>
<feature type="compositionally biased region" description="Basic and acidic residues" evidence="1">
    <location>
        <begin position="483"/>
        <end position="492"/>
    </location>
</feature>
<accession>A0A8S4QX96</accession>
<dbReference type="InterPro" id="IPR001357">
    <property type="entry name" value="BRCT_dom"/>
</dbReference>
<gene>
    <name evidence="3" type="primary">jg26178</name>
    <name evidence="3" type="ORF">PAEG_LOCUS5991</name>
</gene>
<feature type="compositionally biased region" description="Basic and acidic residues" evidence="1">
    <location>
        <begin position="40"/>
        <end position="60"/>
    </location>
</feature>
<evidence type="ECO:0000256" key="1">
    <source>
        <dbReference type="SAM" id="MobiDB-lite"/>
    </source>
</evidence>
<comment type="caution">
    <text evidence="3">The sequence shown here is derived from an EMBL/GenBank/DDBJ whole genome shotgun (WGS) entry which is preliminary data.</text>
</comment>
<feature type="region of interest" description="Disordered" evidence="1">
    <location>
        <begin position="476"/>
        <end position="505"/>
    </location>
</feature>
<evidence type="ECO:0000259" key="2">
    <source>
        <dbReference type="Pfam" id="PF00533"/>
    </source>
</evidence>
<feature type="region of interest" description="Disordered" evidence="1">
    <location>
        <begin position="1"/>
        <end position="124"/>
    </location>
</feature>
<dbReference type="Gene3D" id="3.40.50.10190">
    <property type="entry name" value="BRCT domain"/>
    <property type="match status" value="2"/>
</dbReference>
<dbReference type="OrthoDB" id="2384350at2759"/>
<dbReference type="PANTHER" id="PTHR14625:SF3">
    <property type="entry name" value="MICROCEPHALIN"/>
    <property type="match status" value="1"/>
</dbReference>
<dbReference type="InterPro" id="IPR036420">
    <property type="entry name" value="BRCT_dom_sf"/>
</dbReference>
<proteinExistence type="predicted"/>
<feature type="compositionally biased region" description="Polar residues" evidence="1">
    <location>
        <begin position="104"/>
        <end position="118"/>
    </location>
</feature>
<dbReference type="EMBL" id="CAKXAJ010019111">
    <property type="protein sequence ID" value="CAH2218144.1"/>
    <property type="molecule type" value="Genomic_DNA"/>
</dbReference>
<feature type="domain" description="BRCT" evidence="2">
    <location>
        <begin position="158"/>
        <end position="201"/>
    </location>
</feature>
<feature type="compositionally biased region" description="Polar residues" evidence="1">
    <location>
        <begin position="8"/>
        <end position="18"/>
    </location>
</feature>
<evidence type="ECO:0000313" key="3">
    <source>
        <dbReference type="EMBL" id="CAH2218144.1"/>
    </source>
</evidence>
<dbReference type="GO" id="GO:0000278">
    <property type="term" value="P:mitotic cell cycle"/>
    <property type="evidence" value="ECO:0007669"/>
    <property type="project" value="TreeGrafter"/>
</dbReference>
<protein>
    <submittedName>
        <fullName evidence="3">Jg26178 protein</fullName>
    </submittedName>
</protein>
<dbReference type="SUPFAM" id="SSF52113">
    <property type="entry name" value="BRCT domain"/>
    <property type="match status" value="1"/>
</dbReference>
<evidence type="ECO:0000313" key="4">
    <source>
        <dbReference type="Proteomes" id="UP000838756"/>
    </source>
</evidence>
<name>A0A8S4QX96_9NEOP</name>
<reference evidence="3" key="1">
    <citation type="submission" date="2022-03" db="EMBL/GenBank/DDBJ databases">
        <authorList>
            <person name="Lindestad O."/>
        </authorList>
    </citation>
    <scope>NUCLEOTIDE SEQUENCE</scope>
</reference>
<sequence>KKAELENIQLQDLLSSSPEGGPRPAPLRLSSEADTSANDTSRDTTDASKDTSHDATDIEARVNTAPRRKPQDPTTTKKPAKSKRKLFTQKEPELQTSDDESDNETTAGPTILQPSKLTQRNRKDLAQAERMARILMGTAKSTQANKNTAGTQFNKPPRFVLTGMSRNERLEAWQAIKQLHGKVQQHVDRKTTHVIMGSCHEPENEPLTTITRQSPRTPKRLIHLTMCNKCNSPGKILSKMFSTKVTVEDYPKKDKNDKSVVCNCDYNEISGVKNISDISPGDNNLVFPVELRSNHNNIINLNSDKNNDVGRKNTQSFDILGPDTANGQNHDIFGSDREVIDNHDELGPEREISQNNNLYPTTEQSHNRLENVVKSKPRTVNALLGAARGCRVLRFEWITDSLRANRWLQHIGYEVRHLKKISQRARVERSALNKMRSDYAYNVFNGMRVKISPDADQRDAITQLLTLCGATIYDGDQQNPEKSLNKDKEKRTPNNQKKGKNNRNGAKIKFSHLIALIHKQDGGQKDQMTQSDRRLGAQTQIQDGGPIAAGFDLTVGKATGEVSSKWVFDSVAAARMRTTRRYIND</sequence>
<keyword evidence="4" id="KW-1185">Reference proteome</keyword>
<dbReference type="Proteomes" id="UP000838756">
    <property type="component" value="Unassembled WGS sequence"/>
</dbReference>
<organism evidence="3 4">
    <name type="scientific">Pararge aegeria aegeria</name>
    <dbReference type="NCBI Taxonomy" id="348720"/>
    <lineage>
        <taxon>Eukaryota</taxon>
        <taxon>Metazoa</taxon>
        <taxon>Ecdysozoa</taxon>
        <taxon>Arthropoda</taxon>
        <taxon>Hexapoda</taxon>
        <taxon>Insecta</taxon>
        <taxon>Pterygota</taxon>
        <taxon>Neoptera</taxon>
        <taxon>Endopterygota</taxon>
        <taxon>Lepidoptera</taxon>
        <taxon>Glossata</taxon>
        <taxon>Ditrysia</taxon>
        <taxon>Papilionoidea</taxon>
        <taxon>Nymphalidae</taxon>
        <taxon>Satyrinae</taxon>
        <taxon>Satyrini</taxon>
        <taxon>Parargina</taxon>
        <taxon>Pararge</taxon>
    </lineage>
</organism>
<dbReference type="Pfam" id="PF00533">
    <property type="entry name" value="BRCT"/>
    <property type="match status" value="1"/>
</dbReference>
<feature type="non-terminal residue" evidence="3">
    <location>
        <position position="1"/>
    </location>
</feature>